<feature type="domain" description="AB hydrolase-1" evidence="2">
    <location>
        <begin position="68"/>
        <end position="172"/>
    </location>
</feature>
<keyword evidence="1" id="KW-0472">Membrane</keyword>
<feature type="transmembrane region" description="Helical" evidence="1">
    <location>
        <begin position="12"/>
        <end position="34"/>
    </location>
</feature>
<dbReference type="AlphaFoldDB" id="A0A643F2E2"/>
<reference evidence="4" key="1">
    <citation type="submission" date="2019-09" db="EMBL/GenBank/DDBJ databases">
        <title>Draft genome sequences of 48 bacterial type strains from the CCUG.</title>
        <authorList>
            <person name="Tunovic T."/>
            <person name="Pineiro-Iglesias B."/>
            <person name="Unosson C."/>
            <person name="Inganas E."/>
            <person name="Ohlen M."/>
            <person name="Cardew S."/>
            <person name="Jensie-Markopoulos S."/>
            <person name="Salva-Serra F."/>
            <person name="Jaen-Luchoro D."/>
            <person name="Karlsson R."/>
            <person name="Svensson-Stadler L."/>
            <person name="Chun J."/>
            <person name="Moore E."/>
        </authorList>
    </citation>
    <scope>NUCLEOTIDE SEQUENCE</scope>
    <source>
        <strain evidence="4">CCUG 50899</strain>
    </source>
</reference>
<evidence type="ECO:0000259" key="2">
    <source>
        <dbReference type="Pfam" id="PF00561"/>
    </source>
</evidence>
<evidence type="ECO:0000256" key="1">
    <source>
        <dbReference type="SAM" id="Phobius"/>
    </source>
</evidence>
<keyword evidence="1" id="KW-1133">Transmembrane helix</keyword>
<evidence type="ECO:0000259" key="3">
    <source>
        <dbReference type="Pfam" id="PF03959"/>
    </source>
</evidence>
<dbReference type="InterPro" id="IPR005645">
    <property type="entry name" value="FSH-like_dom"/>
</dbReference>
<dbReference type="InterPro" id="IPR050471">
    <property type="entry name" value="AB_hydrolase"/>
</dbReference>
<name>A0A643F2E2_9HYPH</name>
<proteinExistence type="predicted"/>
<protein>
    <submittedName>
        <fullName evidence="4">Alpha/beta hydrolase</fullName>
    </submittedName>
</protein>
<organism evidence="4">
    <name type="scientific">Brucella pituitosa</name>
    <dbReference type="NCBI Taxonomy" id="571256"/>
    <lineage>
        <taxon>Bacteria</taxon>
        <taxon>Pseudomonadati</taxon>
        <taxon>Pseudomonadota</taxon>
        <taxon>Alphaproteobacteria</taxon>
        <taxon>Hyphomicrobiales</taxon>
        <taxon>Brucellaceae</taxon>
        <taxon>Brucella/Ochrobactrum group</taxon>
        <taxon>Brucella</taxon>
    </lineage>
</organism>
<dbReference type="Pfam" id="PF00561">
    <property type="entry name" value="Abhydrolase_1"/>
    <property type="match status" value="1"/>
</dbReference>
<sequence length="288" mass="31354">MTGKTTLPRSVLWISTLGFSALLFGLVTFFPSAVSLERAARMTITASPASFASVNGIEMYYRVVGKGPPILLIHGGLSDQHVWDAQLPILARDHTVIVADSRGQGRSTRTTEPLTYELMADDYVALLDYLNIGKVDLVGWSDGGIIGIDIAMRYPERLKSLFAQAANVTPEGSTGYALARAEGKPLPELRHYESIDKEIHALWANEPNYTAEDLSKITVRTAIVIGDRDTAITREHTEFIADHIPDARLVILPDSGHGVPAENPRLYARAVLKFIAGDNPDSSVTASK</sequence>
<evidence type="ECO:0000313" key="4">
    <source>
        <dbReference type="EMBL" id="KAB0572390.1"/>
    </source>
</evidence>
<dbReference type="PRINTS" id="PR00111">
    <property type="entry name" value="ABHYDROLASE"/>
</dbReference>
<dbReference type="EMBL" id="VZPE01000002">
    <property type="protein sequence ID" value="KAB0572390.1"/>
    <property type="molecule type" value="Genomic_DNA"/>
</dbReference>
<comment type="caution">
    <text evidence="4">The sequence shown here is derived from an EMBL/GenBank/DDBJ whole genome shotgun (WGS) entry which is preliminary data.</text>
</comment>
<accession>A0A643F2E2</accession>
<dbReference type="RefSeq" id="WP_128092798.1">
    <property type="nucleotide sequence ID" value="NZ_JBHEEN010000003.1"/>
</dbReference>
<dbReference type="PANTHER" id="PTHR43433:SF5">
    <property type="entry name" value="AB HYDROLASE-1 DOMAIN-CONTAINING PROTEIN"/>
    <property type="match status" value="1"/>
</dbReference>
<dbReference type="PANTHER" id="PTHR43433">
    <property type="entry name" value="HYDROLASE, ALPHA/BETA FOLD FAMILY PROTEIN"/>
    <property type="match status" value="1"/>
</dbReference>
<dbReference type="GO" id="GO:0046503">
    <property type="term" value="P:glycerolipid catabolic process"/>
    <property type="evidence" value="ECO:0007669"/>
    <property type="project" value="TreeGrafter"/>
</dbReference>
<dbReference type="InterPro" id="IPR000073">
    <property type="entry name" value="AB_hydrolase_1"/>
</dbReference>
<feature type="domain" description="Serine hydrolase" evidence="3">
    <location>
        <begin position="209"/>
        <end position="264"/>
    </location>
</feature>
<keyword evidence="4" id="KW-0378">Hydrolase</keyword>
<keyword evidence="1" id="KW-0812">Transmembrane</keyword>
<dbReference type="GO" id="GO:0004806">
    <property type="term" value="F:triacylglycerol lipase activity"/>
    <property type="evidence" value="ECO:0007669"/>
    <property type="project" value="TreeGrafter"/>
</dbReference>
<dbReference type="Pfam" id="PF03959">
    <property type="entry name" value="FSH1"/>
    <property type="match status" value="1"/>
</dbReference>
<gene>
    <name evidence="4" type="ORF">F7Q93_06015</name>
</gene>
<dbReference type="InterPro" id="IPR029058">
    <property type="entry name" value="AB_hydrolase_fold"/>
</dbReference>
<dbReference type="Gene3D" id="3.40.50.1820">
    <property type="entry name" value="alpha/beta hydrolase"/>
    <property type="match status" value="1"/>
</dbReference>
<dbReference type="SUPFAM" id="SSF53474">
    <property type="entry name" value="alpha/beta-Hydrolases"/>
    <property type="match status" value="1"/>
</dbReference>